<protein>
    <recommendedName>
        <fullName evidence="1">Enoyl-CoA hydratase/isomerase domain-containing protein</fullName>
    </recommendedName>
</protein>
<evidence type="ECO:0000313" key="2">
    <source>
        <dbReference type="EMBL" id="SVE64158.1"/>
    </source>
</evidence>
<dbReference type="PANTHER" id="PTHR11941">
    <property type="entry name" value="ENOYL-COA HYDRATASE-RELATED"/>
    <property type="match status" value="1"/>
</dbReference>
<dbReference type="SUPFAM" id="SSF52096">
    <property type="entry name" value="ClpP/crotonase"/>
    <property type="match status" value="1"/>
</dbReference>
<dbReference type="GO" id="GO:0006635">
    <property type="term" value="P:fatty acid beta-oxidation"/>
    <property type="evidence" value="ECO:0007669"/>
    <property type="project" value="TreeGrafter"/>
</dbReference>
<reference evidence="2" key="1">
    <citation type="submission" date="2018-05" db="EMBL/GenBank/DDBJ databases">
        <authorList>
            <person name="Lanie J.A."/>
            <person name="Ng W.-L."/>
            <person name="Kazmierczak K.M."/>
            <person name="Andrzejewski T.M."/>
            <person name="Davidsen T.M."/>
            <person name="Wayne K.J."/>
            <person name="Tettelin H."/>
            <person name="Glass J.I."/>
            <person name="Rusch D."/>
            <person name="Podicherti R."/>
            <person name="Tsui H.-C.T."/>
            <person name="Winkler M.E."/>
        </authorList>
    </citation>
    <scope>NUCLEOTIDE SEQUENCE</scope>
</reference>
<evidence type="ECO:0000259" key="1">
    <source>
        <dbReference type="Pfam" id="PF16113"/>
    </source>
</evidence>
<accession>A0A383F705</accession>
<dbReference type="PANTHER" id="PTHR11941:SF127">
    <property type="entry name" value="ENOYL-COA HYDRATASE ECHA18 (ENOYL HYDRASE) (UNSATURATED ACYL-COA HYDRATASE) (CROTONASE)-RELATED"/>
    <property type="match status" value="1"/>
</dbReference>
<proteinExistence type="predicted"/>
<name>A0A383F705_9ZZZZ</name>
<dbReference type="CDD" id="cd06558">
    <property type="entry name" value="crotonase-like"/>
    <property type="match status" value="1"/>
</dbReference>
<dbReference type="InterPro" id="IPR045004">
    <property type="entry name" value="ECH_dom"/>
</dbReference>
<gene>
    <name evidence="2" type="ORF">METZ01_LOCUS517012</name>
</gene>
<dbReference type="Pfam" id="PF16113">
    <property type="entry name" value="ECH_2"/>
    <property type="match status" value="1"/>
</dbReference>
<dbReference type="EMBL" id="UINC01231566">
    <property type="protein sequence ID" value="SVE64158.1"/>
    <property type="molecule type" value="Genomic_DNA"/>
</dbReference>
<dbReference type="InterPro" id="IPR029045">
    <property type="entry name" value="ClpP/crotonase-like_dom_sf"/>
</dbReference>
<dbReference type="AlphaFoldDB" id="A0A383F705"/>
<feature type="non-terminal residue" evidence="2">
    <location>
        <position position="101"/>
    </location>
</feature>
<sequence>MADRVIVNHKNNVAYIRLSHPAQLNVLDIEGWRSLREIVDGVSQNEEVNCVVIEGEGDKAFSAGSDIKSFLGERNTEDQVREYADALEGALSALLSCPHPT</sequence>
<dbReference type="Gene3D" id="3.90.226.10">
    <property type="entry name" value="2-enoyl-CoA Hydratase, Chain A, domain 1"/>
    <property type="match status" value="1"/>
</dbReference>
<feature type="domain" description="Enoyl-CoA hydratase/isomerase" evidence="1">
    <location>
        <begin position="14"/>
        <end position="79"/>
    </location>
</feature>
<organism evidence="2">
    <name type="scientific">marine metagenome</name>
    <dbReference type="NCBI Taxonomy" id="408172"/>
    <lineage>
        <taxon>unclassified sequences</taxon>
        <taxon>metagenomes</taxon>
        <taxon>ecological metagenomes</taxon>
    </lineage>
</organism>